<dbReference type="HOGENOM" id="CLU_104523_0_0_11"/>
<comment type="caution">
    <text evidence="3">The sequence shown here is derived from an EMBL/GenBank/DDBJ whole genome shotgun (WGS) entry which is preliminary data.</text>
</comment>
<dbReference type="InterPro" id="IPR056303">
    <property type="entry name" value="AMIN-like"/>
</dbReference>
<proteinExistence type="predicted"/>
<dbReference type="Pfam" id="PF24837">
    <property type="entry name" value="AMIN-like"/>
    <property type="match status" value="1"/>
</dbReference>
<sequence>MKRIISLLASLFLLGALGLVAPVAAQAAPYCGITWGSLAKTRSGFAYDTHLTNLRAGQHTCYDRLVIDLDGDVTGYSIRYVTAVHAPGSGTAVPLAGAADLQIIVHAPAYDDGGRATYSPANPTKAVSVDGYRTFRQVALAGSFEGETTVGLGVRARLPMRAFVLDGPGGGSRIVVDVAHQG</sequence>
<dbReference type="RefSeq" id="WP_038373168.1">
    <property type="nucleotide sequence ID" value="NZ_KK069998.1"/>
</dbReference>
<reference evidence="3 4" key="1">
    <citation type="submission" date="2014-02" db="EMBL/GenBank/DDBJ databases">
        <title>Genome sequence of Brachybacterium phenoliresistens strain W13A50.</title>
        <authorList>
            <person name="Wang X."/>
        </authorList>
    </citation>
    <scope>NUCLEOTIDE SEQUENCE [LARGE SCALE GENOMIC DNA]</scope>
    <source>
        <strain evidence="3 4">W13A50</strain>
    </source>
</reference>
<evidence type="ECO:0000256" key="1">
    <source>
        <dbReference type="SAM" id="SignalP"/>
    </source>
</evidence>
<evidence type="ECO:0000313" key="3">
    <source>
        <dbReference type="EMBL" id="EWS80520.1"/>
    </source>
</evidence>
<dbReference type="STRING" id="396014.BF93_02600"/>
<evidence type="ECO:0000313" key="4">
    <source>
        <dbReference type="Proteomes" id="UP000023067"/>
    </source>
</evidence>
<feature type="chain" id="PRO_5004992101" description="AMIN-like domain-containing protein" evidence="1">
    <location>
        <begin position="28"/>
        <end position="182"/>
    </location>
</feature>
<dbReference type="PATRIC" id="fig|396014.3.peg.2550"/>
<dbReference type="Proteomes" id="UP000023067">
    <property type="component" value="Unassembled WGS sequence"/>
</dbReference>
<feature type="signal peptide" evidence="1">
    <location>
        <begin position="1"/>
        <end position="27"/>
    </location>
</feature>
<dbReference type="OrthoDB" id="3393679at2"/>
<keyword evidence="4" id="KW-1185">Reference proteome</keyword>
<keyword evidence="1" id="KW-0732">Signal</keyword>
<accession>Z9JQ80</accession>
<gene>
    <name evidence="3" type="ORF">BF93_02600</name>
</gene>
<name>Z9JQ80_9MICO</name>
<dbReference type="AlphaFoldDB" id="Z9JQ80"/>
<feature type="domain" description="AMIN-like" evidence="2">
    <location>
        <begin position="50"/>
        <end position="180"/>
    </location>
</feature>
<protein>
    <recommendedName>
        <fullName evidence="2">AMIN-like domain-containing protein</fullName>
    </recommendedName>
</protein>
<dbReference type="eggNOG" id="COG3409">
    <property type="taxonomic scope" value="Bacteria"/>
</dbReference>
<organism evidence="3 4">
    <name type="scientific">Brachybacterium phenoliresistens</name>
    <dbReference type="NCBI Taxonomy" id="396014"/>
    <lineage>
        <taxon>Bacteria</taxon>
        <taxon>Bacillati</taxon>
        <taxon>Actinomycetota</taxon>
        <taxon>Actinomycetes</taxon>
        <taxon>Micrococcales</taxon>
        <taxon>Dermabacteraceae</taxon>
        <taxon>Brachybacterium</taxon>
    </lineage>
</organism>
<dbReference type="EMBL" id="JDYK01000014">
    <property type="protein sequence ID" value="EWS80520.1"/>
    <property type="molecule type" value="Genomic_DNA"/>
</dbReference>
<evidence type="ECO:0000259" key="2">
    <source>
        <dbReference type="Pfam" id="PF24837"/>
    </source>
</evidence>